<name>T1BM09_9ZZZZ</name>
<dbReference type="PANTHER" id="PTHR33498:SF1">
    <property type="entry name" value="TRANSPOSASE FOR INSERTION SEQUENCE ELEMENT IS1557"/>
    <property type="match status" value="1"/>
</dbReference>
<evidence type="ECO:0000313" key="2">
    <source>
        <dbReference type="EMBL" id="EQD74011.1"/>
    </source>
</evidence>
<protein>
    <submittedName>
        <fullName evidence="2">Transposase</fullName>
    </submittedName>
</protein>
<reference evidence="2" key="1">
    <citation type="submission" date="2013-08" db="EMBL/GenBank/DDBJ databases">
        <authorList>
            <person name="Mendez C."/>
            <person name="Richter M."/>
            <person name="Ferrer M."/>
            <person name="Sanchez J."/>
        </authorList>
    </citation>
    <scope>NUCLEOTIDE SEQUENCE</scope>
</reference>
<dbReference type="InterPro" id="IPR047951">
    <property type="entry name" value="Transpos_ISL3"/>
</dbReference>
<feature type="non-terminal residue" evidence="2">
    <location>
        <position position="104"/>
    </location>
</feature>
<dbReference type="PANTHER" id="PTHR33498">
    <property type="entry name" value="TRANSPOSASE FOR INSERTION SEQUENCE ELEMENT IS1557"/>
    <property type="match status" value="1"/>
</dbReference>
<accession>T1BM09</accession>
<gene>
    <name evidence="2" type="ORF">B1B_02917</name>
</gene>
<dbReference type="Pfam" id="PF01610">
    <property type="entry name" value="DDE_Tnp_ISL3"/>
    <property type="match status" value="1"/>
</dbReference>
<sequence length="104" mass="11867">MFVQDIQVSADVDYVGLNLRVMIHLIWAGVGRDIKTLEKFFDLLGEERSAQVTLVSADAAEWIATVVNERCKNATLCADPFHMVSWATKALDEVRRDLWRNMKL</sequence>
<proteinExistence type="predicted"/>
<reference evidence="2" key="2">
    <citation type="journal article" date="2014" name="ISME J.">
        <title>Microbial stratification in low pH oxic and suboxic macroscopic growths along an acid mine drainage.</title>
        <authorList>
            <person name="Mendez-Garcia C."/>
            <person name="Mesa V."/>
            <person name="Sprenger R.R."/>
            <person name="Richter M."/>
            <person name="Diez M.S."/>
            <person name="Solano J."/>
            <person name="Bargiela R."/>
            <person name="Golyshina O.V."/>
            <person name="Manteca A."/>
            <person name="Ramos J.L."/>
            <person name="Gallego J.R."/>
            <person name="Llorente I."/>
            <person name="Martins Dos Santos V.A."/>
            <person name="Jensen O.N."/>
            <person name="Pelaez A.I."/>
            <person name="Sanchez J."/>
            <person name="Ferrer M."/>
        </authorList>
    </citation>
    <scope>NUCLEOTIDE SEQUENCE</scope>
</reference>
<dbReference type="InterPro" id="IPR002560">
    <property type="entry name" value="Transposase_DDE"/>
</dbReference>
<comment type="caution">
    <text evidence="2">The sequence shown here is derived from an EMBL/GenBank/DDBJ whole genome shotgun (WGS) entry which is preliminary data.</text>
</comment>
<dbReference type="EMBL" id="AUZY01001755">
    <property type="protein sequence ID" value="EQD74011.1"/>
    <property type="molecule type" value="Genomic_DNA"/>
</dbReference>
<dbReference type="AlphaFoldDB" id="T1BM09"/>
<evidence type="ECO:0000259" key="1">
    <source>
        <dbReference type="Pfam" id="PF01610"/>
    </source>
</evidence>
<organism evidence="2">
    <name type="scientific">mine drainage metagenome</name>
    <dbReference type="NCBI Taxonomy" id="410659"/>
    <lineage>
        <taxon>unclassified sequences</taxon>
        <taxon>metagenomes</taxon>
        <taxon>ecological metagenomes</taxon>
    </lineage>
</organism>
<feature type="domain" description="Transposase IS204/IS1001/IS1096/IS1165 DDE" evidence="1">
    <location>
        <begin position="23"/>
        <end position="103"/>
    </location>
</feature>